<dbReference type="Gene3D" id="1.10.10.10">
    <property type="entry name" value="Winged helix-like DNA-binding domain superfamily/Winged helix DNA-binding domain"/>
    <property type="match status" value="1"/>
</dbReference>
<reference evidence="7 8" key="1">
    <citation type="journal article" date="2013" name="Genome Announc.">
        <title>Complete Genome Sequence of Burkholderia sp. Strain RPE64, Bacterial Symbiont of the Bean Bug Riptortus pedestris.</title>
        <authorList>
            <person name="Shibata T.F."/>
            <person name="Maeda T."/>
            <person name="Nikoh N."/>
            <person name="Yamaguchi K."/>
            <person name="Oshima K."/>
            <person name="Hattori M."/>
            <person name="Nishiyama T."/>
            <person name="Hasebe M."/>
            <person name="Fukatsu T."/>
            <person name="Kikuchi Y."/>
            <person name="Shigenobu S."/>
        </authorList>
    </citation>
    <scope>NUCLEOTIDE SEQUENCE [LARGE SCALE GENOMIC DNA]</scope>
    <source>
        <plasmid evidence="7 8">p1</plasmid>
    </source>
</reference>
<dbReference type="InterPro" id="IPR016032">
    <property type="entry name" value="Sig_transdc_resp-reg_C-effctor"/>
</dbReference>
<dbReference type="GO" id="GO:0006355">
    <property type="term" value="P:regulation of DNA-templated transcription"/>
    <property type="evidence" value="ECO:0007669"/>
    <property type="project" value="InterPro"/>
</dbReference>
<gene>
    <name evidence="7" type="ORF">BRPE64_DCDS06140</name>
</gene>
<proteinExistence type="predicted"/>
<keyword evidence="3" id="KW-0804">Transcription</keyword>
<feature type="domain" description="HTH luxR-type" evidence="5">
    <location>
        <begin position="138"/>
        <end position="203"/>
    </location>
</feature>
<keyword evidence="8" id="KW-1185">Reference proteome</keyword>
<evidence type="ECO:0000313" key="8">
    <source>
        <dbReference type="Proteomes" id="UP000013966"/>
    </source>
</evidence>
<evidence type="ECO:0000256" key="2">
    <source>
        <dbReference type="ARBA" id="ARBA00023125"/>
    </source>
</evidence>
<keyword evidence="1" id="KW-0805">Transcription regulation</keyword>
<dbReference type="Gene3D" id="3.40.50.2300">
    <property type="match status" value="1"/>
</dbReference>
<sequence length="214" mass="23492">MSDHPPIVFVVDDDESVRRALTRLIRSAGYRVEGYASARAFLDRPSSMDAEACLVLDVQLPDLNGLALQRQLNATGVTLPIIFVTAHGDIAMTVNAMKAGAMDFLTKPVGEADLFVAIEAALLHASEVRAHRVEADIILNRLSRLTPREREVLSLLAEGRVNKQVACELGTAVKTIKVHRGRVLEKMETHSLAELVRILNKANVLHMLKHALAH</sequence>
<dbReference type="HOGENOM" id="CLU_000445_90_4_4"/>
<keyword evidence="2" id="KW-0238">DNA-binding</keyword>
<dbReference type="GO" id="GO:0003677">
    <property type="term" value="F:DNA binding"/>
    <property type="evidence" value="ECO:0007669"/>
    <property type="project" value="UniProtKB-KW"/>
</dbReference>
<dbReference type="InterPro" id="IPR000792">
    <property type="entry name" value="Tscrpt_reg_LuxR_C"/>
</dbReference>
<dbReference type="GO" id="GO:0000160">
    <property type="term" value="P:phosphorelay signal transduction system"/>
    <property type="evidence" value="ECO:0007669"/>
    <property type="project" value="InterPro"/>
</dbReference>
<dbReference type="OrthoDB" id="9802186at2"/>
<dbReference type="AlphaFoldDB" id="R4X074"/>
<protein>
    <submittedName>
        <fullName evidence="7">Two component transcriptional regulator LuxR family</fullName>
    </submittedName>
</protein>
<feature type="modified residue" description="4-aspartylphosphate" evidence="4">
    <location>
        <position position="57"/>
    </location>
</feature>
<accession>R4X074</accession>
<keyword evidence="7" id="KW-0614">Plasmid</keyword>
<name>R4X074_9BURK</name>
<dbReference type="SUPFAM" id="SSF46894">
    <property type="entry name" value="C-terminal effector domain of the bipartite response regulators"/>
    <property type="match status" value="1"/>
</dbReference>
<reference evidence="7 8" key="2">
    <citation type="journal article" date="2018" name="Int. J. Syst. Evol. Microbiol.">
        <title>Burkholderia insecticola sp. nov., a gut symbiotic bacterium of the bean bug Riptortus pedestris.</title>
        <authorList>
            <person name="Takeshita K."/>
            <person name="Tamaki H."/>
            <person name="Ohbayashi T."/>
            <person name="Meng X.-Y."/>
            <person name="Sone T."/>
            <person name="Mitani Y."/>
            <person name="Peeters C."/>
            <person name="Kikuchi Y."/>
            <person name="Vandamme P."/>
        </authorList>
    </citation>
    <scope>NUCLEOTIDE SEQUENCE [LARGE SCALE GENOMIC DNA]</scope>
    <source>
        <strain evidence="7">RPE64</strain>
        <plasmid evidence="7 8">p1</plasmid>
    </source>
</reference>
<dbReference type="InterPro" id="IPR011006">
    <property type="entry name" value="CheY-like_superfamily"/>
</dbReference>
<evidence type="ECO:0000256" key="1">
    <source>
        <dbReference type="ARBA" id="ARBA00023015"/>
    </source>
</evidence>
<dbReference type="PANTHER" id="PTHR44688:SF16">
    <property type="entry name" value="DNA-BINDING TRANSCRIPTIONAL ACTIVATOR DEVR_DOSR"/>
    <property type="match status" value="1"/>
</dbReference>
<dbReference type="Proteomes" id="UP000013966">
    <property type="component" value="Plasmid p1"/>
</dbReference>
<dbReference type="SMART" id="SM00448">
    <property type="entry name" value="REC"/>
    <property type="match status" value="1"/>
</dbReference>
<dbReference type="PROSITE" id="PS50110">
    <property type="entry name" value="RESPONSE_REGULATORY"/>
    <property type="match status" value="1"/>
</dbReference>
<evidence type="ECO:0000259" key="6">
    <source>
        <dbReference type="PROSITE" id="PS50110"/>
    </source>
</evidence>
<dbReference type="PRINTS" id="PR00038">
    <property type="entry name" value="HTHLUXR"/>
</dbReference>
<organism evidence="7 8">
    <name type="scientific">Caballeronia insecticola</name>
    <dbReference type="NCBI Taxonomy" id="758793"/>
    <lineage>
        <taxon>Bacteria</taxon>
        <taxon>Pseudomonadati</taxon>
        <taxon>Pseudomonadota</taxon>
        <taxon>Betaproteobacteria</taxon>
        <taxon>Burkholderiales</taxon>
        <taxon>Burkholderiaceae</taxon>
        <taxon>Caballeronia</taxon>
    </lineage>
</organism>
<feature type="domain" description="Response regulatory" evidence="6">
    <location>
        <begin position="7"/>
        <end position="122"/>
    </location>
</feature>
<dbReference type="SUPFAM" id="SSF52172">
    <property type="entry name" value="CheY-like"/>
    <property type="match status" value="1"/>
</dbReference>
<dbReference type="CDD" id="cd17537">
    <property type="entry name" value="REC_FixJ"/>
    <property type="match status" value="1"/>
</dbReference>
<dbReference type="SMART" id="SM00421">
    <property type="entry name" value="HTH_LUXR"/>
    <property type="match status" value="1"/>
</dbReference>
<dbReference type="InterPro" id="IPR036388">
    <property type="entry name" value="WH-like_DNA-bd_sf"/>
</dbReference>
<dbReference type="KEGG" id="buo:BRPE64_DCDS06140"/>
<dbReference type="PATRIC" id="fig|758793.3.peg.5757"/>
<dbReference type="EMBL" id="AP013061">
    <property type="protein sequence ID" value="BAN27550.1"/>
    <property type="molecule type" value="Genomic_DNA"/>
</dbReference>
<geneLocation type="plasmid" evidence="7 8">
    <name>p1</name>
</geneLocation>
<dbReference type="PROSITE" id="PS50043">
    <property type="entry name" value="HTH_LUXR_2"/>
    <property type="match status" value="1"/>
</dbReference>
<keyword evidence="4" id="KW-0597">Phosphoprotein</keyword>
<dbReference type="Pfam" id="PF00072">
    <property type="entry name" value="Response_reg"/>
    <property type="match status" value="1"/>
</dbReference>
<dbReference type="Pfam" id="PF00196">
    <property type="entry name" value="GerE"/>
    <property type="match status" value="1"/>
</dbReference>
<evidence type="ECO:0000313" key="7">
    <source>
        <dbReference type="EMBL" id="BAN27550.1"/>
    </source>
</evidence>
<dbReference type="RefSeq" id="WP_016348259.1">
    <property type="nucleotide sequence ID" value="NC_021289.1"/>
</dbReference>
<evidence type="ECO:0000259" key="5">
    <source>
        <dbReference type="PROSITE" id="PS50043"/>
    </source>
</evidence>
<evidence type="ECO:0000256" key="4">
    <source>
        <dbReference type="PROSITE-ProRule" id="PRU00169"/>
    </source>
</evidence>
<dbReference type="InterPro" id="IPR001789">
    <property type="entry name" value="Sig_transdc_resp-reg_receiver"/>
</dbReference>
<dbReference type="PANTHER" id="PTHR44688">
    <property type="entry name" value="DNA-BINDING TRANSCRIPTIONAL ACTIVATOR DEVR_DOSR"/>
    <property type="match status" value="1"/>
</dbReference>
<evidence type="ECO:0000256" key="3">
    <source>
        <dbReference type="ARBA" id="ARBA00023163"/>
    </source>
</evidence>
<dbReference type="CDD" id="cd06170">
    <property type="entry name" value="LuxR_C_like"/>
    <property type="match status" value="1"/>
</dbReference>